<dbReference type="Proteomes" id="UP000887159">
    <property type="component" value="Unassembled WGS sequence"/>
</dbReference>
<evidence type="ECO:0000313" key="2">
    <source>
        <dbReference type="Proteomes" id="UP000887159"/>
    </source>
</evidence>
<name>A0A8X6W2Z1_TRICX</name>
<proteinExistence type="predicted"/>
<accession>A0A8X6W2Z1</accession>
<dbReference type="AlphaFoldDB" id="A0A8X6W2Z1"/>
<organism evidence="1 2">
    <name type="scientific">Trichonephila clavipes</name>
    <name type="common">Golden silk orbweaver</name>
    <name type="synonym">Nephila clavipes</name>
    <dbReference type="NCBI Taxonomy" id="2585209"/>
    <lineage>
        <taxon>Eukaryota</taxon>
        <taxon>Metazoa</taxon>
        <taxon>Ecdysozoa</taxon>
        <taxon>Arthropoda</taxon>
        <taxon>Chelicerata</taxon>
        <taxon>Arachnida</taxon>
        <taxon>Araneae</taxon>
        <taxon>Araneomorphae</taxon>
        <taxon>Entelegynae</taxon>
        <taxon>Araneoidea</taxon>
        <taxon>Nephilidae</taxon>
        <taxon>Trichonephila</taxon>
    </lineage>
</organism>
<protein>
    <submittedName>
        <fullName evidence="1">Uncharacterized protein</fullName>
    </submittedName>
</protein>
<evidence type="ECO:0000313" key="1">
    <source>
        <dbReference type="EMBL" id="GFY27174.1"/>
    </source>
</evidence>
<dbReference type="EMBL" id="BMAU01021379">
    <property type="protein sequence ID" value="GFY27174.1"/>
    <property type="molecule type" value="Genomic_DNA"/>
</dbReference>
<comment type="caution">
    <text evidence="1">The sequence shown here is derived from an EMBL/GenBank/DDBJ whole genome shotgun (WGS) entry which is preliminary data.</text>
</comment>
<keyword evidence="2" id="KW-1185">Reference proteome</keyword>
<gene>
    <name evidence="1" type="ORF">TNCV_2067951</name>
</gene>
<sequence>MKKRLKKSDRVWDKIPYTFVPIYDVSSRARNSCYVFPLLKFSPIKAEKERVKKSGAGDGRNALRYAHPVLV</sequence>
<reference evidence="1" key="1">
    <citation type="submission" date="2020-08" db="EMBL/GenBank/DDBJ databases">
        <title>Multicomponent nature underlies the extraordinary mechanical properties of spider dragline silk.</title>
        <authorList>
            <person name="Kono N."/>
            <person name="Nakamura H."/>
            <person name="Mori M."/>
            <person name="Yoshida Y."/>
            <person name="Ohtoshi R."/>
            <person name="Malay A.D."/>
            <person name="Moran D.A.P."/>
            <person name="Tomita M."/>
            <person name="Numata K."/>
            <person name="Arakawa K."/>
        </authorList>
    </citation>
    <scope>NUCLEOTIDE SEQUENCE</scope>
</reference>